<dbReference type="eggNOG" id="KOG2664">
    <property type="taxonomic scope" value="Eukaryota"/>
</dbReference>
<dbReference type="Pfam" id="PF12251">
    <property type="entry name" value="SNAPC3"/>
    <property type="match status" value="1"/>
</dbReference>
<evidence type="ECO:0000256" key="6">
    <source>
        <dbReference type="ARBA" id="ARBA00023242"/>
    </source>
</evidence>
<dbReference type="GO" id="GO:0001006">
    <property type="term" value="F:RNA polymerase III type 3 promoter sequence-specific DNA binding"/>
    <property type="evidence" value="ECO:0007669"/>
    <property type="project" value="TreeGrafter"/>
</dbReference>
<dbReference type="OrthoDB" id="3437960at2759"/>
<dbReference type="EMBL" id="DS022315">
    <property type="protein sequence ID" value="OAJ45188.1"/>
    <property type="molecule type" value="Genomic_DNA"/>
</dbReference>
<keyword evidence="5" id="KW-0804">Transcription</keyword>
<keyword evidence="6" id="KW-0539">Nucleus</keyword>
<keyword evidence="4" id="KW-0238">DNA-binding</keyword>
<evidence type="ECO:0000256" key="5">
    <source>
        <dbReference type="ARBA" id="ARBA00023163"/>
    </source>
</evidence>
<dbReference type="GO" id="GO:0042795">
    <property type="term" value="P:snRNA transcription by RNA polymerase II"/>
    <property type="evidence" value="ECO:0007669"/>
    <property type="project" value="TreeGrafter"/>
</dbReference>
<dbReference type="Proteomes" id="UP000077115">
    <property type="component" value="Unassembled WGS sequence"/>
</dbReference>
<evidence type="ECO:0008006" key="9">
    <source>
        <dbReference type="Google" id="ProtNLM"/>
    </source>
</evidence>
<comment type="similarity">
    <text evidence="2">Belongs to the SNAPC3/SRD2 family.</text>
</comment>
<dbReference type="GO" id="GO:0001046">
    <property type="term" value="F:core promoter sequence-specific DNA binding"/>
    <property type="evidence" value="ECO:0007669"/>
    <property type="project" value="TreeGrafter"/>
</dbReference>
<dbReference type="GO" id="GO:0003681">
    <property type="term" value="F:bent DNA binding"/>
    <property type="evidence" value="ECO:0007669"/>
    <property type="project" value="TreeGrafter"/>
</dbReference>
<keyword evidence="3" id="KW-0805">Transcription regulation</keyword>
<dbReference type="VEuPathDB" id="FungiDB:BDEG_28349"/>
<dbReference type="GO" id="GO:0000978">
    <property type="term" value="F:RNA polymerase II cis-regulatory region sequence-specific DNA binding"/>
    <property type="evidence" value="ECO:0007669"/>
    <property type="project" value="TreeGrafter"/>
</dbReference>
<evidence type="ECO:0000256" key="2">
    <source>
        <dbReference type="ARBA" id="ARBA00010410"/>
    </source>
</evidence>
<evidence type="ECO:0000256" key="4">
    <source>
        <dbReference type="ARBA" id="ARBA00023125"/>
    </source>
</evidence>
<evidence type="ECO:0000313" key="8">
    <source>
        <dbReference type="Proteomes" id="UP000077115"/>
    </source>
</evidence>
<name>A0A177WZ47_BATDL</name>
<dbReference type="AlphaFoldDB" id="A0A177WZ47"/>
<dbReference type="GO" id="GO:0042796">
    <property type="term" value="P:snRNA transcription by RNA polymerase III"/>
    <property type="evidence" value="ECO:0007669"/>
    <property type="project" value="TreeGrafter"/>
</dbReference>
<sequence length="383" mass="42761">MIALTSFQRDGVQTIRECRDAYLKYSATSDTNDGQGTALAMESTLPDSCPPISVPSHSKRKLVCKPKTASLFNTGTNSSTSVSTSAKLTALPSLSMTSDWWDKDPANPTPAGGRVLKSLRPGMYTKLSSKFPRQASVVKKDINAIYVDTDEFSVSTEKDDPSMQSELVIHVSLFNPKRFTTKIASVKILGGQTLADLRDVLLCSSDLILIGNEAQNTQTRPGYFFIENTFYVDLRDNAVDCSRVIRSWMELDKESFGNTEIKAARMDETKLWQLSIELNQAYLYMHQGSCGHLMTFDQIGLFNPNVDSKYRKDYPISTPITNICMPKCHVCGVFYAKYATVDDLHTAETPSIWCLDCFNQFHLNPSGQPRYNVQLREIKAVST</sequence>
<reference evidence="7 8" key="2">
    <citation type="submission" date="2016-05" db="EMBL/GenBank/DDBJ databases">
        <title>Lineage-specific infection strategies underlie the spectrum of fungal disease in amphibians.</title>
        <authorList>
            <person name="Cuomo C.A."/>
            <person name="Farrer R.A."/>
            <person name="James T."/>
            <person name="Longcore J."/>
            <person name="Birren B."/>
        </authorList>
    </citation>
    <scope>NUCLEOTIDE SEQUENCE [LARGE SCALE GENOMIC DNA]</scope>
    <source>
        <strain evidence="7 8">JEL423</strain>
    </source>
</reference>
<dbReference type="STRING" id="403673.A0A177WZ47"/>
<dbReference type="GO" id="GO:0005634">
    <property type="term" value="C:nucleus"/>
    <property type="evidence" value="ECO:0007669"/>
    <property type="project" value="UniProtKB-SubCell"/>
</dbReference>
<gene>
    <name evidence="7" type="ORF">BDEG_28349</name>
</gene>
<dbReference type="GO" id="GO:0019185">
    <property type="term" value="C:snRNA-activating protein complex"/>
    <property type="evidence" value="ECO:0007669"/>
    <property type="project" value="TreeGrafter"/>
</dbReference>
<evidence type="ECO:0000256" key="3">
    <source>
        <dbReference type="ARBA" id="ARBA00023015"/>
    </source>
</evidence>
<dbReference type="InterPro" id="IPR022042">
    <property type="entry name" value="snRNA-activating_su3"/>
</dbReference>
<protein>
    <recommendedName>
        <fullName evidence="9">snRNA-activating protein complex subunit 3</fullName>
    </recommendedName>
</protein>
<proteinExistence type="inferred from homology"/>
<evidence type="ECO:0000313" key="7">
    <source>
        <dbReference type="EMBL" id="OAJ45188.1"/>
    </source>
</evidence>
<reference evidence="7 8" key="1">
    <citation type="submission" date="2006-10" db="EMBL/GenBank/DDBJ databases">
        <title>The Genome Sequence of Batrachochytrium dendrobatidis JEL423.</title>
        <authorList>
            <consortium name="The Broad Institute Genome Sequencing Platform"/>
            <person name="Birren B."/>
            <person name="Lander E."/>
            <person name="Galagan J."/>
            <person name="Cuomo C."/>
            <person name="Devon K."/>
            <person name="Jaffe D."/>
            <person name="Butler J."/>
            <person name="Alvarez P."/>
            <person name="Gnerre S."/>
            <person name="Grabherr M."/>
            <person name="Kleber M."/>
            <person name="Mauceli E."/>
            <person name="Brockman W."/>
            <person name="Young S."/>
            <person name="LaButti K."/>
            <person name="Sykes S."/>
            <person name="DeCaprio D."/>
            <person name="Crawford M."/>
            <person name="Koehrsen M."/>
            <person name="Engels R."/>
            <person name="Montgomery P."/>
            <person name="Pearson M."/>
            <person name="Howarth C."/>
            <person name="Larson L."/>
            <person name="White J."/>
            <person name="O'Leary S."/>
            <person name="Kodira C."/>
            <person name="Zeng Q."/>
            <person name="Yandava C."/>
            <person name="Alvarado L."/>
            <person name="Longcore J."/>
            <person name="James T."/>
        </authorList>
    </citation>
    <scope>NUCLEOTIDE SEQUENCE [LARGE SCALE GENOMIC DNA]</scope>
    <source>
        <strain evidence="7 8">JEL423</strain>
    </source>
</reference>
<comment type="subcellular location">
    <subcellularLocation>
        <location evidence="1">Nucleus</location>
    </subcellularLocation>
</comment>
<dbReference type="PANTHER" id="PTHR13421">
    <property type="entry name" value="SNRNA-ACTIVATING PROTEIN COMPLEX SUBUNIT 3"/>
    <property type="match status" value="1"/>
</dbReference>
<accession>A0A177WZ47</accession>
<dbReference type="PANTHER" id="PTHR13421:SF16">
    <property type="entry name" value="SNRNA-ACTIVATING PROTEIN COMPLEX SUBUNIT 3"/>
    <property type="match status" value="1"/>
</dbReference>
<evidence type="ECO:0000256" key="1">
    <source>
        <dbReference type="ARBA" id="ARBA00004123"/>
    </source>
</evidence>
<organism evidence="7 8">
    <name type="scientific">Batrachochytrium dendrobatidis (strain JEL423)</name>
    <dbReference type="NCBI Taxonomy" id="403673"/>
    <lineage>
        <taxon>Eukaryota</taxon>
        <taxon>Fungi</taxon>
        <taxon>Fungi incertae sedis</taxon>
        <taxon>Chytridiomycota</taxon>
        <taxon>Chytridiomycota incertae sedis</taxon>
        <taxon>Chytridiomycetes</taxon>
        <taxon>Rhizophydiales</taxon>
        <taxon>Rhizophydiales incertae sedis</taxon>
        <taxon>Batrachochytrium</taxon>
    </lineage>
</organism>